<reference evidence="2 3" key="1">
    <citation type="submission" date="2019-07" db="EMBL/GenBank/DDBJ databases">
        <title>Genome sequence of Acholeplasma laidlawii strain with increased resistance to erythromycin.</title>
        <authorList>
            <person name="Medvedeva E.S."/>
            <person name="Baranova N.B."/>
            <person name="Siniagina M.N."/>
            <person name="Mouzykantov A."/>
            <person name="Chernova O.A."/>
            <person name="Chernov V.M."/>
        </authorList>
    </citation>
    <scope>NUCLEOTIDE SEQUENCE [LARGE SCALE GENOMIC DNA]</scope>
    <source>
        <strain evidence="2 3">PG8REry</strain>
    </source>
</reference>
<dbReference type="AlphaFoldDB" id="A0A553IJL3"/>
<dbReference type="PANTHER" id="PTHR34068:SF1">
    <property type="entry name" value="UPF0145 PROTEIN YBJQ"/>
    <property type="match status" value="1"/>
</dbReference>
<accession>A0A553IJL3</accession>
<dbReference type="Gene3D" id="3.30.110.70">
    <property type="entry name" value="Hypothetical protein apc22750. Chain B"/>
    <property type="match status" value="1"/>
</dbReference>
<organism evidence="2 3">
    <name type="scientific">Acholeplasma laidlawii</name>
    <dbReference type="NCBI Taxonomy" id="2148"/>
    <lineage>
        <taxon>Bacteria</taxon>
        <taxon>Bacillati</taxon>
        <taxon>Mycoplasmatota</taxon>
        <taxon>Mollicutes</taxon>
        <taxon>Acholeplasmatales</taxon>
        <taxon>Acholeplasmataceae</taxon>
        <taxon>Acholeplasma</taxon>
    </lineage>
</organism>
<sequence length="112" mass="12480">MKDFIIATTPTLEGYRIVKYIDVIFEENIFGVSLNTSVQSFNDIFKGFSGERYDAMSDRIEEVKIEVKKRFIRKAIRHGANALIGVDIETTTTQAGGITISMSGTAVIVEKI</sequence>
<name>A0A553IJL3_ACHLA</name>
<evidence type="ECO:0000313" key="2">
    <source>
        <dbReference type="EMBL" id="TRY00410.1"/>
    </source>
</evidence>
<dbReference type="GeneID" id="41338333"/>
<gene>
    <name evidence="2" type="ORF">FNV44_04980</name>
</gene>
<dbReference type="Pfam" id="PF01906">
    <property type="entry name" value="YbjQ_1"/>
    <property type="match status" value="1"/>
</dbReference>
<dbReference type="Proteomes" id="UP000315938">
    <property type="component" value="Unassembled WGS sequence"/>
</dbReference>
<evidence type="ECO:0000256" key="1">
    <source>
        <dbReference type="ARBA" id="ARBA00010751"/>
    </source>
</evidence>
<evidence type="ECO:0000313" key="3">
    <source>
        <dbReference type="Proteomes" id="UP000315938"/>
    </source>
</evidence>
<dbReference type="RefSeq" id="WP_012242091.1">
    <property type="nucleotide sequence ID" value="NZ_CP103951.1"/>
</dbReference>
<comment type="caution">
    <text evidence="2">The sequence shown here is derived from an EMBL/GenBank/DDBJ whole genome shotgun (WGS) entry which is preliminary data.</text>
</comment>
<dbReference type="EMBL" id="VKID01000001">
    <property type="protein sequence ID" value="TRY00410.1"/>
    <property type="molecule type" value="Genomic_DNA"/>
</dbReference>
<dbReference type="SUPFAM" id="SSF117782">
    <property type="entry name" value="YbjQ-like"/>
    <property type="match status" value="1"/>
</dbReference>
<dbReference type="InterPro" id="IPR002765">
    <property type="entry name" value="UPF0145_YbjQ-like"/>
</dbReference>
<dbReference type="PANTHER" id="PTHR34068">
    <property type="entry name" value="UPF0145 PROTEIN YBJQ"/>
    <property type="match status" value="1"/>
</dbReference>
<dbReference type="InterPro" id="IPR035439">
    <property type="entry name" value="UPF0145_dom_sf"/>
</dbReference>
<proteinExistence type="inferred from homology"/>
<protein>
    <submittedName>
        <fullName evidence="2">YbjQ family protein</fullName>
    </submittedName>
</protein>
<comment type="similarity">
    <text evidence="1">Belongs to the UPF0145 family.</text>
</comment>